<proteinExistence type="inferred from homology"/>
<dbReference type="Gene3D" id="3.40.47.10">
    <property type="match status" value="1"/>
</dbReference>
<dbReference type="Gene3D" id="3.90.180.10">
    <property type="entry name" value="Medium-chain alcohol dehydrogenases, catalytic domain"/>
    <property type="match status" value="1"/>
</dbReference>
<dbReference type="Pfam" id="PF00550">
    <property type="entry name" value="PP-binding"/>
    <property type="match status" value="1"/>
</dbReference>
<dbReference type="InterPro" id="IPR036291">
    <property type="entry name" value="NAD(P)-bd_dom_sf"/>
</dbReference>
<dbReference type="Proteomes" id="UP000190460">
    <property type="component" value="Unassembled WGS sequence"/>
</dbReference>
<dbReference type="PROSITE" id="PS01162">
    <property type="entry name" value="QOR_ZETA_CRYSTAL"/>
    <property type="match status" value="1"/>
</dbReference>
<feature type="domain" description="PKS/mFAS DH" evidence="12">
    <location>
        <begin position="899"/>
        <end position="1179"/>
    </location>
</feature>
<dbReference type="SMART" id="SM00825">
    <property type="entry name" value="PKS_KS"/>
    <property type="match status" value="1"/>
</dbReference>
<dbReference type="InterPro" id="IPR014043">
    <property type="entry name" value="Acyl_transferase_dom"/>
</dbReference>
<dbReference type="InterPro" id="IPR029063">
    <property type="entry name" value="SAM-dependent_MTases_sf"/>
</dbReference>
<feature type="active site" description="Proton acceptor; for dehydratase activity" evidence="9">
    <location>
        <position position="928"/>
    </location>
</feature>
<dbReference type="InterPro" id="IPR049551">
    <property type="entry name" value="PKS_DH_C"/>
</dbReference>
<dbReference type="InterPro" id="IPR057326">
    <property type="entry name" value="KR_dom"/>
</dbReference>
<dbReference type="InterPro" id="IPR020807">
    <property type="entry name" value="PKS_DH"/>
</dbReference>
<dbReference type="SUPFAM" id="SSF50129">
    <property type="entry name" value="GroES-like"/>
    <property type="match status" value="1"/>
</dbReference>
<keyword evidence="3" id="KW-0596">Phosphopantetheine</keyword>
<keyword evidence="6" id="KW-0511">Multifunctional enzyme</keyword>
<keyword evidence="14" id="KW-1185">Reference proteome</keyword>
<dbReference type="FunFam" id="3.40.47.10:FF:000019">
    <property type="entry name" value="Polyketide synthase type I"/>
    <property type="match status" value="1"/>
</dbReference>
<dbReference type="OrthoDB" id="9778690at2"/>
<dbReference type="SUPFAM" id="SSF55048">
    <property type="entry name" value="Probable ACP-binding domain of malonyl-CoA ACP transacylase"/>
    <property type="match status" value="1"/>
</dbReference>
<dbReference type="Pfam" id="PF00109">
    <property type="entry name" value="ketoacyl-synt"/>
    <property type="match status" value="1"/>
</dbReference>
<keyword evidence="5 13" id="KW-0808">Transferase</keyword>
<dbReference type="CDD" id="cd08955">
    <property type="entry name" value="KR_2_FAS_SDR_x"/>
    <property type="match status" value="1"/>
</dbReference>
<dbReference type="UniPathway" id="UPA00094"/>
<dbReference type="InterPro" id="IPR020806">
    <property type="entry name" value="PKS_PP-bd"/>
</dbReference>
<dbReference type="Gene3D" id="3.40.50.720">
    <property type="entry name" value="NAD(P)-binding Rossmann-like Domain"/>
    <property type="match status" value="3"/>
</dbReference>
<evidence type="ECO:0000256" key="3">
    <source>
        <dbReference type="ARBA" id="ARBA00022450"/>
    </source>
</evidence>
<dbReference type="SMART" id="SM00823">
    <property type="entry name" value="PKS_PP"/>
    <property type="match status" value="1"/>
</dbReference>
<dbReference type="Pfam" id="PF16197">
    <property type="entry name" value="KAsynt_C_assoc"/>
    <property type="match status" value="1"/>
</dbReference>
<accession>A0A1T4X2T5</accession>
<dbReference type="SUPFAM" id="SSF53335">
    <property type="entry name" value="S-adenosyl-L-methionine-dependent methyltransferases"/>
    <property type="match status" value="1"/>
</dbReference>
<keyword evidence="4" id="KW-0597">Phosphoprotein</keyword>
<organism evidence="13 14">
    <name type="scientific">Thiothrix eikelboomii</name>
    <dbReference type="NCBI Taxonomy" id="92487"/>
    <lineage>
        <taxon>Bacteria</taxon>
        <taxon>Pseudomonadati</taxon>
        <taxon>Pseudomonadota</taxon>
        <taxon>Gammaproteobacteria</taxon>
        <taxon>Thiotrichales</taxon>
        <taxon>Thiotrichaceae</taxon>
        <taxon>Thiothrix</taxon>
    </lineage>
</organism>
<dbReference type="GO" id="GO:0008270">
    <property type="term" value="F:zinc ion binding"/>
    <property type="evidence" value="ECO:0007669"/>
    <property type="project" value="InterPro"/>
</dbReference>
<comment type="function">
    <text evidence="8">Involved in production of the polyketide antibiotic thailandamide.</text>
</comment>
<evidence type="ECO:0000313" key="13">
    <source>
        <dbReference type="EMBL" id="SKA83892.1"/>
    </source>
</evidence>
<protein>
    <submittedName>
        <fullName evidence="13">Acyl transferase domain-containing protein</fullName>
    </submittedName>
</protein>
<feature type="domain" description="Carrier" evidence="10">
    <location>
        <begin position="2397"/>
        <end position="2474"/>
    </location>
</feature>
<evidence type="ECO:0000256" key="1">
    <source>
        <dbReference type="ARBA" id="ARBA00005194"/>
    </source>
</evidence>
<dbReference type="InterPro" id="IPR049552">
    <property type="entry name" value="PKS_DH_N"/>
</dbReference>
<dbReference type="InterPro" id="IPR013968">
    <property type="entry name" value="PKS_KR"/>
</dbReference>
<feature type="region of interest" description="N-terminal hotdog fold" evidence="9">
    <location>
        <begin position="899"/>
        <end position="1019"/>
    </location>
</feature>
<dbReference type="PANTHER" id="PTHR43775:SF37">
    <property type="entry name" value="SI:DKEY-61P9.11"/>
    <property type="match status" value="1"/>
</dbReference>
<sequence length="2523" mass="274714">MHEKIAIVGVACRLPGGIASLDDYWQVLSQGQDVVTEISHERFGTEFFQHPNRKAAGKTVTFSAGILDDIEHFDAAFFGISPREAEQMDPQQRLLLELAWEALENGGQIPEHLAGSDCAVYVGIASTDYLNRRVDDPASMDAYTMTGNTASIASNRISYIFDLHGPSVSVDTACSSSLVAVHQACQAIRSGEASMAIAGGVNMLLHPFAFVGFSQASMLSARGRCRTFDASGDGYVRAEGAAVLFLKPLAQAEADGDPIHAVILSSGINADGKTNGITVPSYNQQGKLLRKVYSAADIDVNDLVYLEAHGTGTSVGDPIETRAIGEVLGQARRPDHPLLIGSAKSNLGHLETASGMAGLLKAVLTLEKQALPPSIHIETFNPKIDFEGLNLKVVTQLTPLKPTEGRQLVGINSFGFGGANAHVLIESYRPVLKPAVSVNTSSALAPLILSARSPAALQAMAGQYATWLSDDRIQYQDLAWSLAKHRAHLPQGLVLAAQTRAEAISTLQQYAEGKKNLAHLTEGRLLEKNTPLALVFSGNGSQWQGMGAVLFEQDPIFRAAIEELDQLLKPYADYSLIAELQASPEQSRLSLTEIAQPLLFALQVGLVRVLQAQGIKIHATLGHSVGEVAAAWAAGALSLEQAVRVIYERSQAQAKTRGQGRMAAASLGLEKMQAKLKALGLEARVEIAGVNSPHAVTLSASLADLETLKAVFEQDKVFFRILDLDYAFHSHWMDSTQADLLSALEGLQPLNADTGIQFVSTVYGRVMAGSELKADYWWQNIRQPVAFEAGMNLLLDSGVKLFLEIGPHPILRSYINECMSAKSVEGSILASDQRQAETAVTAKQAAYRAWLAGCPLELTQLLPDGGRFIPLLSYPWQRERYWYPLTNEGPNLVNRQLSHPLLGYRLKDADATWENQLDTAKLPYLADHRVDGAVIIPAAAYVEMALAASAQWQQQQATHSLENFEIHAPIMLDEGASKMVRLRLQTADGSFTISSRDRLSDTPWTVNVVGRLTGSVLKDALEVAQLAQPPNTQAAISAEVHYQLAEAVGLSYLEAFQGVKQVWVKGQAALAELKIPAKIEAGFAKHLLHPALLDAGFQVLVDIFQQDIQQGQFAALIPIQIAKLNLFESAARITHLQIKLKKQSPRSVLADFILWDEQGAVVAELINCRFRAVQFARHQKAEPELYEFIKVPQPLVTGLELAPQVELQAVVQVAQQALASQEANLQRQKHFTQIAPLFEVLATAFAWETMVKLFADSVEPLSIQDLQTSQRIVEAQLPLLRRLLAILEEDGLAEQEQGYWQLVDQADLPAAQDIWLAILGDSPAHVPELVLLGRCGEHLVELLQGKLEPSELLQPAKSSSYEHWLASSPSFRASNLALAAMVKQLARTWPAHQRLRILELAGDRGALTELLLPVLSSAQVDYVFCDADAGKVAQAQDEFAGFNEFSARVIAAEFTSEQAQALVEQGQFDLILSAQALADWGDLEQWLPRLQLLAKPQALLLLAQAQTSRFLDLTQGLQPDWWLPVDEFGGQAFVPRLHTVQEWQALLSQQPFKQIQIHFEPQDQEQAAGSFIVAAQFSHEAVPHKPKVANQQWLILADESGYSADLAHALQDSLLGYGQQVDLQTEVALDLDQAVDHIVQLQGLDFSTAADLMALQEQRCVSTLSLVQALDQAAVTLSQLWLVTAGAMEVTQPAQAPLWGLGRVLMNEHPDLNIKLIDLQQLPSPTEAAKLLLHEYLYAESEDEVLVSAAQRQVLRLHKTHLSLKAATQTTLPALALDFTSPGLLKHLYWRELPAQQLAVDEIEILPKAAGLNFRDVMYAMGLLSDEAVENGFAGASLGMELAGVVTRVGSAVTDFKVGDAVIGFAPACFSTRVITRTTAVAHKPSIWTDEEAATIPTTFFTVYYALQHLAQLEPGERILIHGASGGVGLAAIQYARYRGAEVFATAGTDEKRDFVRLMGADHVLDSRSLKFAEEVLRLSQGQGVDVVLNSISGEAINRNLSILRPFGRFLELGKRDFYENSKIGLRPFRNNIAYFGIDADQLLIERPRLAGRLFQEMMDLFQSGVLRPLPHRVFPAQRIQDAFRYMQQSRQIGKVIVSFESESLKPTFPSQIVARLTLKAEASYLVTGGLSGFGLKTAAWLAEKGAKTLILLSRSGQAPAEDQAALLALQAQGIRCVSYACDVADQVALAKVLTEVQAKLPPLAGVIHAAMVLDDVIVRNMSAASFRKVLAPKMLGAWNLHQLTAGLDLDFLVLYSSVTTYLGNPGQANYVAANLFLESLAHYRREQGLPAVYAAWGPIADAGYLTRNEAVKDALQTRLGGAALTTQQALAVLEQLLQTEQTGVAVVNWDWAVLQRVMPNARSAKFSELQRAVASGDDADQAKDIHEMIAGLSPEATQALITELLLAEVGHILRLPADKLSADKSVFDLGMDSLMGMELVLAIEERFKVRLPVMALTEGATVSRIAEKIVAQLDPQASVAAPTEQELKQQTIAAVVKKHGSAMTEAELAQLAAQLSAEEARS</sequence>
<feature type="active site" description="Proton donor; for dehydratase activity" evidence="9">
    <location>
        <position position="1094"/>
    </location>
</feature>
<dbReference type="STRING" id="92487.SAMN02745130_02444"/>
<dbReference type="EMBL" id="FUYB01000012">
    <property type="protein sequence ID" value="SKA83892.1"/>
    <property type="molecule type" value="Genomic_DNA"/>
</dbReference>
<evidence type="ECO:0000256" key="9">
    <source>
        <dbReference type="PROSITE-ProRule" id="PRU01363"/>
    </source>
</evidence>
<keyword evidence="7" id="KW-0012">Acyltransferase</keyword>
<dbReference type="GO" id="GO:0006633">
    <property type="term" value="P:fatty acid biosynthetic process"/>
    <property type="evidence" value="ECO:0007669"/>
    <property type="project" value="UniProtKB-UniPathway"/>
</dbReference>
<dbReference type="CDD" id="cd00833">
    <property type="entry name" value="PKS"/>
    <property type="match status" value="1"/>
</dbReference>
<evidence type="ECO:0000256" key="4">
    <source>
        <dbReference type="ARBA" id="ARBA00022553"/>
    </source>
</evidence>
<dbReference type="InterPro" id="IPR001227">
    <property type="entry name" value="Ac_transferase_dom_sf"/>
</dbReference>
<evidence type="ECO:0000256" key="7">
    <source>
        <dbReference type="ARBA" id="ARBA00023315"/>
    </source>
</evidence>
<comment type="pathway">
    <text evidence="1">Lipid metabolism; fatty acid biosynthesis.</text>
</comment>
<dbReference type="Gene3D" id="1.10.1200.10">
    <property type="entry name" value="ACP-like"/>
    <property type="match status" value="1"/>
</dbReference>
<evidence type="ECO:0000256" key="6">
    <source>
        <dbReference type="ARBA" id="ARBA00023268"/>
    </source>
</evidence>
<evidence type="ECO:0000313" key="14">
    <source>
        <dbReference type="Proteomes" id="UP000190460"/>
    </source>
</evidence>
<dbReference type="InterPro" id="IPR016039">
    <property type="entry name" value="Thiolase-like"/>
</dbReference>
<dbReference type="InterPro" id="IPR018201">
    <property type="entry name" value="Ketoacyl_synth_AS"/>
</dbReference>
<dbReference type="InterPro" id="IPR049900">
    <property type="entry name" value="PKS_mFAS_DH"/>
</dbReference>
<dbReference type="PROSITE" id="PS52004">
    <property type="entry name" value="KS3_2"/>
    <property type="match status" value="1"/>
</dbReference>
<gene>
    <name evidence="13" type="ORF">SAMN02745130_02444</name>
</gene>
<dbReference type="SUPFAM" id="SSF51735">
    <property type="entry name" value="NAD(P)-binding Rossmann-fold domains"/>
    <property type="match status" value="3"/>
</dbReference>
<comment type="similarity">
    <text evidence="2">Belongs to the short-chain dehydrogenases/reductases (SDR) family.</text>
</comment>
<dbReference type="PROSITE" id="PS00606">
    <property type="entry name" value="KS3_1"/>
    <property type="match status" value="1"/>
</dbReference>
<evidence type="ECO:0000256" key="8">
    <source>
        <dbReference type="ARBA" id="ARBA00054155"/>
    </source>
</evidence>
<dbReference type="InterPro" id="IPR016036">
    <property type="entry name" value="Malonyl_transacylase_ACP-bd"/>
</dbReference>
<dbReference type="SMART" id="SM00826">
    <property type="entry name" value="PKS_DH"/>
    <property type="match status" value="1"/>
</dbReference>
<feature type="region of interest" description="C-terminal hotdog fold" evidence="9">
    <location>
        <begin position="1033"/>
        <end position="1179"/>
    </location>
</feature>
<dbReference type="InterPro" id="IPR050091">
    <property type="entry name" value="PKS_NRPS_Biosynth_Enz"/>
</dbReference>
<dbReference type="GO" id="GO:0004315">
    <property type="term" value="F:3-oxoacyl-[acyl-carrier-protein] synthase activity"/>
    <property type="evidence" value="ECO:0007669"/>
    <property type="project" value="InterPro"/>
</dbReference>
<dbReference type="InterPro" id="IPR014031">
    <property type="entry name" value="Ketoacyl_synth_C"/>
</dbReference>
<evidence type="ECO:0000259" key="11">
    <source>
        <dbReference type="PROSITE" id="PS52004"/>
    </source>
</evidence>
<dbReference type="InterPro" id="IPR009081">
    <property type="entry name" value="PP-bd_ACP"/>
</dbReference>
<dbReference type="GO" id="GO:0016491">
    <property type="term" value="F:oxidoreductase activity"/>
    <property type="evidence" value="ECO:0007669"/>
    <property type="project" value="InterPro"/>
</dbReference>
<evidence type="ECO:0000256" key="2">
    <source>
        <dbReference type="ARBA" id="ARBA00006484"/>
    </source>
</evidence>
<name>A0A1T4X2T5_9GAMM</name>
<dbReference type="Pfam" id="PF08240">
    <property type="entry name" value="ADH_N"/>
    <property type="match status" value="1"/>
</dbReference>
<dbReference type="SUPFAM" id="SSF53901">
    <property type="entry name" value="Thiolase-like"/>
    <property type="match status" value="1"/>
</dbReference>
<feature type="domain" description="Ketosynthase family 3 (KS3)" evidence="11">
    <location>
        <begin position="2"/>
        <end position="427"/>
    </location>
</feature>
<dbReference type="InterPro" id="IPR042104">
    <property type="entry name" value="PKS_dehydratase_sf"/>
</dbReference>
<dbReference type="Pfam" id="PF08659">
    <property type="entry name" value="KR"/>
    <property type="match status" value="1"/>
</dbReference>
<dbReference type="InterPro" id="IPR002364">
    <property type="entry name" value="Quin_OxRdtase/zeta-crystal_CS"/>
</dbReference>
<dbReference type="InterPro" id="IPR011032">
    <property type="entry name" value="GroES-like_sf"/>
</dbReference>
<dbReference type="Pfam" id="PF13602">
    <property type="entry name" value="ADH_zinc_N_2"/>
    <property type="match status" value="1"/>
</dbReference>
<dbReference type="PROSITE" id="PS52019">
    <property type="entry name" value="PKS_MFAS_DH"/>
    <property type="match status" value="1"/>
</dbReference>
<dbReference type="PROSITE" id="PS50075">
    <property type="entry name" value="CARRIER"/>
    <property type="match status" value="1"/>
</dbReference>
<dbReference type="Pfam" id="PF21089">
    <property type="entry name" value="PKS_DH_N"/>
    <property type="match status" value="1"/>
</dbReference>
<dbReference type="Gene3D" id="3.10.129.110">
    <property type="entry name" value="Polyketide synthase dehydratase"/>
    <property type="match status" value="1"/>
</dbReference>
<reference evidence="13 14" key="1">
    <citation type="submission" date="2017-02" db="EMBL/GenBank/DDBJ databases">
        <authorList>
            <person name="Peterson S.W."/>
        </authorList>
    </citation>
    <scope>NUCLEOTIDE SEQUENCE [LARGE SCALE GENOMIC DNA]</scope>
    <source>
        <strain evidence="13 14">ATCC 49788</strain>
    </source>
</reference>
<dbReference type="Gene3D" id="3.40.50.150">
    <property type="entry name" value="Vaccinia Virus protein VP39"/>
    <property type="match status" value="1"/>
</dbReference>
<dbReference type="CDD" id="cd05195">
    <property type="entry name" value="enoyl_red"/>
    <property type="match status" value="1"/>
</dbReference>
<dbReference type="SUPFAM" id="SSF47336">
    <property type="entry name" value="ACP-like"/>
    <property type="match status" value="1"/>
</dbReference>
<dbReference type="PANTHER" id="PTHR43775">
    <property type="entry name" value="FATTY ACID SYNTHASE"/>
    <property type="match status" value="1"/>
</dbReference>
<dbReference type="RefSeq" id="WP_078922916.1">
    <property type="nucleotide sequence ID" value="NZ_FUYB01000012.1"/>
</dbReference>
<dbReference type="GO" id="GO:0031177">
    <property type="term" value="F:phosphopantetheine binding"/>
    <property type="evidence" value="ECO:0007669"/>
    <property type="project" value="InterPro"/>
</dbReference>
<evidence type="ECO:0000256" key="5">
    <source>
        <dbReference type="ARBA" id="ARBA00022679"/>
    </source>
</evidence>
<dbReference type="FunFam" id="3.40.50.720:FF:000209">
    <property type="entry name" value="Polyketide synthase Pks12"/>
    <property type="match status" value="1"/>
</dbReference>
<dbReference type="Pfam" id="PF02801">
    <property type="entry name" value="Ketoacyl-synt_C"/>
    <property type="match status" value="1"/>
</dbReference>
<dbReference type="GO" id="GO:0004312">
    <property type="term" value="F:fatty acid synthase activity"/>
    <property type="evidence" value="ECO:0007669"/>
    <property type="project" value="TreeGrafter"/>
</dbReference>
<evidence type="ECO:0000259" key="12">
    <source>
        <dbReference type="PROSITE" id="PS52019"/>
    </source>
</evidence>
<dbReference type="SMART" id="SM00827">
    <property type="entry name" value="PKS_AT"/>
    <property type="match status" value="1"/>
</dbReference>
<dbReference type="InterPro" id="IPR014030">
    <property type="entry name" value="Ketoacyl_synth_N"/>
</dbReference>
<dbReference type="InterPro" id="IPR013154">
    <property type="entry name" value="ADH-like_N"/>
</dbReference>
<dbReference type="InterPro" id="IPR020841">
    <property type="entry name" value="PKS_Beta-ketoAc_synthase_dom"/>
</dbReference>
<dbReference type="SMART" id="SM00829">
    <property type="entry name" value="PKS_ER"/>
    <property type="match status" value="1"/>
</dbReference>
<evidence type="ECO:0000259" key="10">
    <source>
        <dbReference type="PROSITE" id="PS50075"/>
    </source>
</evidence>
<dbReference type="SUPFAM" id="SSF52151">
    <property type="entry name" value="FabD/lysophospholipase-like"/>
    <property type="match status" value="1"/>
</dbReference>
<dbReference type="SMART" id="SM00822">
    <property type="entry name" value="PKS_KR"/>
    <property type="match status" value="1"/>
</dbReference>
<dbReference type="InterPro" id="IPR032821">
    <property type="entry name" value="PKS_assoc"/>
</dbReference>
<dbReference type="InterPro" id="IPR036736">
    <property type="entry name" value="ACP-like_sf"/>
</dbReference>
<dbReference type="Gene3D" id="3.40.366.10">
    <property type="entry name" value="Malonyl-Coenzyme A Acyl Carrier Protein, domain 2"/>
    <property type="match status" value="1"/>
</dbReference>
<dbReference type="Gene3D" id="3.30.70.3290">
    <property type="match status" value="1"/>
</dbReference>
<dbReference type="InterPro" id="IPR016035">
    <property type="entry name" value="Acyl_Trfase/lysoPLipase"/>
</dbReference>
<dbReference type="Pfam" id="PF14765">
    <property type="entry name" value="PS-DH"/>
    <property type="match status" value="1"/>
</dbReference>
<dbReference type="Pfam" id="PF00698">
    <property type="entry name" value="Acyl_transf_1"/>
    <property type="match status" value="1"/>
</dbReference>
<dbReference type="InterPro" id="IPR020843">
    <property type="entry name" value="ER"/>
</dbReference>